<evidence type="ECO:0000256" key="7">
    <source>
        <dbReference type="ARBA" id="ARBA00076083"/>
    </source>
</evidence>
<evidence type="ECO:0000256" key="5">
    <source>
        <dbReference type="ARBA" id="ARBA00023284"/>
    </source>
</evidence>
<dbReference type="GO" id="GO:0046872">
    <property type="term" value="F:metal ion binding"/>
    <property type="evidence" value="ECO:0007669"/>
    <property type="project" value="UniProtKB-KW"/>
</dbReference>
<protein>
    <recommendedName>
        <fullName evidence="6">Glutaredoxin-related protein 5, mitochondrial</fullName>
    </recommendedName>
    <alternativeName>
        <fullName evidence="7">Monothiol glutaredoxin-5</fullName>
    </alternativeName>
</protein>
<dbReference type="NCBIfam" id="TIGR00365">
    <property type="entry name" value="Grx4 family monothiol glutaredoxin"/>
    <property type="match status" value="1"/>
</dbReference>
<dbReference type="InterPro" id="IPR036249">
    <property type="entry name" value="Thioredoxin-like_sf"/>
</dbReference>
<dbReference type="GO" id="GO:0005759">
    <property type="term" value="C:mitochondrial matrix"/>
    <property type="evidence" value="ECO:0007669"/>
    <property type="project" value="TreeGrafter"/>
</dbReference>
<dbReference type="CDD" id="cd03028">
    <property type="entry name" value="GRX_PICOT_like"/>
    <property type="match status" value="1"/>
</dbReference>
<evidence type="ECO:0000259" key="8">
    <source>
        <dbReference type="Pfam" id="PF00462"/>
    </source>
</evidence>
<proteinExistence type="predicted"/>
<keyword evidence="5" id="KW-0676">Redox-active center</keyword>
<dbReference type="Gene3D" id="3.40.30.10">
    <property type="entry name" value="Glutaredoxin"/>
    <property type="match status" value="1"/>
</dbReference>
<keyword evidence="1" id="KW-0001">2Fe-2S</keyword>
<dbReference type="WBParaSite" id="maker-PairedContig_5996-snap-gene-4.30-mRNA-1">
    <property type="protein sequence ID" value="maker-PairedContig_5996-snap-gene-4.30-mRNA-1"/>
    <property type="gene ID" value="maker-PairedContig_5996-snap-gene-4.30"/>
</dbReference>
<dbReference type="InterPro" id="IPR002109">
    <property type="entry name" value="Glutaredoxin"/>
</dbReference>
<dbReference type="InterPro" id="IPR004480">
    <property type="entry name" value="Monothiol_GRX-rel"/>
</dbReference>
<feature type="domain" description="Glutaredoxin" evidence="8">
    <location>
        <begin position="55"/>
        <end position="119"/>
    </location>
</feature>
<evidence type="ECO:0000256" key="4">
    <source>
        <dbReference type="ARBA" id="ARBA00023014"/>
    </source>
</evidence>
<evidence type="ECO:0000313" key="9">
    <source>
        <dbReference type="WBParaSite" id="maker-PairedContig_5996-snap-gene-4.30-mRNA-1"/>
    </source>
</evidence>
<organism evidence="9">
    <name type="scientific">Wuchereria bancrofti</name>
    <dbReference type="NCBI Taxonomy" id="6293"/>
    <lineage>
        <taxon>Eukaryota</taxon>
        <taxon>Metazoa</taxon>
        <taxon>Ecdysozoa</taxon>
        <taxon>Nematoda</taxon>
        <taxon>Chromadorea</taxon>
        <taxon>Rhabditida</taxon>
        <taxon>Spirurina</taxon>
        <taxon>Spiruromorpha</taxon>
        <taxon>Filarioidea</taxon>
        <taxon>Onchocercidae</taxon>
        <taxon>Wuchereria</taxon>
    </lineage>
</organism>
<evidence type="ECO:0000256" key="3">
    <source>
        <dbReference type="ARBA" id="ARBA00023004"/>
    </source>
</evidence>
<dbReference type="STRING" id="6293.A0A1I8EXK9"/>
<dbReference type="PROSITE" id="PS51354">
    <property type="entry name" value="GLUTAREDOXIN_2"/>
    <property type="match status" value="1"/>
</dbReference>
<keyword evidence="2" id="KW-0479">Metal-binding</keyword>
<evidence type="ECO:0000256" key="2">
    <source>
        <dbReference type="ARBA" id="ARBA00022723"/>
    </source>
</evidence>
<reference evidence="9" key="1">
    <citation type="submission" date="2016-11" db="UniProtKB">
        <authorList>
            <consortium name="WormBaseParasite"/>
        </authorList>
    </citation>
    <scope>IDENTIFICATION</scope>
    <source>
        <strain evidence="9">pt0022</strain>
    </source>
</reference>
<accession>A0A1I8EXK9</accession>
<sequence length="158" mass="17825">MKILRHVKMFGLTKIIRQVAFRVPGPYAFSSASSSTPLPEALKVRIENMISSAPVVVFMKGTQLEPMCGFSKNVKLVLDFHEVKFKDYNVLGDNDLREGIKAYSDWPTIPQVYVNGNFIGGCDILVQMHKKGEITDLFEKEGIKTRFSDASNDEIKKH</sequence>
<evidence type="ECO:0000256" key="1">
    <source>
        <dbReference type="ARBA" id="ARBA00022714"/>
    </source>
</evidence>
<dbReference type="PANTHER" id="PTHR10293">
    <property type="entry name" value="GLUTAREDOXIN FAMILY MEMBER"/>
    <property type="match status" value="1"/>
</dbReference>
<keyword evidence="4" id="KW-0411">Iron-sulfur</keyword>
<keyword evidence="3" id="KW-0408">Iron</keyword>
<dbReference type="FunFam" id="3.40.30.10:FF:000005">
    <property type="entry name" value="Glutaredoxin 5"/>
    <property type="match status" value="1"/>
</dbReference>
<dbReference type="SUPFAM" id="SSF52833">
    <property type="entry name" value="Thioredoxin-like"/>
    <property type="match status" value="1"/>
</dbReference>
<dbReference type="PANTHER" id="PTHR10293:SF16">
    <property type="entry name" value="GLUTAREDOXIN-RELATED PROTEIN 5, MITOCHONDRIAL"/>
    <property type="match status" value="1"/>
</dbReference>
<dbReference type="InterPro" id="IPR033658">
    <property type="entry name" value="GRX_PICOT-like"/>
</dbReference>
<dbReference type="Pfam" id="PF00462">
    <property type="entry name" value="Glutaredoxin"/>
    <property type="match status" value="1"/>
</dbReference>
<dbReference type="GO" id="GO:0051537">
    <property type="term" value="F:2 iron, 2 sulfur cluster binding"/>
    <property type="evidence" value="ECO:0007669"/>
    <property type="project" value="UniProtKB-KW"/>
</dbReference>
<name>A0A1I8EXK9_WUCBA</name>
<evidence type="ECO:0000256" key="6">
    <source>
        <dbReference type="ARBA" id="ARBA00067456"/>
    </source>
</evidence>
<dbReference type="AlphaFoldDB" id="A0A1I8EXK9"/>